<dbReference type="GO" id="GO:0005886">
    <property type="term" value="C:plasma membrane"/>
    <property type="evidence" value="ECO:0007669"/>
    <property type="project" value="TreeGrafter"/>
</dbReference>
<dbReference type="GO" id="GO:0032126">
    <property type="term" value="C:eisosome"/>
    <property type="evidence" value="ECO:0007669"/>
    <property type="project" value="TreeGrafter"/>
</dbReference>
<dbReference type="AlphaFoldDB" id="W7HXB0"/>
<dbReference type="OrthoDB" id="5423111at2759"/>
<sequence length="162" mass="17389">MVNVANTAVRGVQLFLTILTLALSGALVAKQTIGGSPSRVNFALFTSIFSMLTLFYTFITAIIDSGHAVLLLGIDSFNMLFTFAAATALAVALGIHSCGNMEYVRSNSITNGNPDQTGRCHEAQALCAFLWFLFFAYLASFVLSFIGWRRGSIGSSASRSRV</sequence>
<comment type="subcellular location">
    <subcellularLocation>
        <location evidence="1">Membrane</location>
        <topology evidence="1">Multi-pass membrane protein</topology>
    </subcellularLocation>
</comment>
<dbReference type="InterPro" id="IPR008253">
    <property type="entry name" value="Marvel"/>
</dbReference>
<feature type="transmembrane region" description="Helical" evidence="5">
    <location>
        <begin position="12"/>
        <end position="29"/>
    </location>
</feature>
<accession>W7HXB0</accession>
<evidence type="ECO:0000256" key="1">
    <source>
        <dbReference type="ARBA" id="ARBA00004141"/>
    </source>
</evidence>
<dbReference type="EMBL" id="KI966371">
    <property type="protein sequence ID" value="EWC48841.1"/>
    <property type="molecule type" value="Genomic_DNA"/>
</dbReference>
<dbReference type="Pfam" id="PF01284">
    <property type="entry name" value="MARVEL"/>
    <property type="match status" value="1"/>
</dbReference>
<evidence type="ECO:0000256" key="5">
    <source>
        <dbReference type="SAM" id="Phobius"/>
    </source>
</evidence>
<feature type="domain" description="MARVEL" evidence="6">
    <location>
        <begin position="6"/>
        <end position="143"/>
    </location>
</feature>
<protein>
    <recommendedName>
        <fullName evidence="6">MARVEL domain-containing protein</fullName>
    </recommendedName>
</protein>
<feature type="transmembrane region" description="Helical" evidence="5">
    <location>
        <begin position="126"/>
        <end position="148"/>
    </location>
</feature>
<dbReference type="InterPro" id="IPR052649">
    <property type="entry name" value="NCE102-like"/>
</dbReference>
<reference evidence="7 8" key="1">
    <citation type="submission" date="2013-05" db="EMBL/GenBank/DDBJ databases">
        <title>Drechslerella stenobrocha genome reveals carnivorous origination and mechanical trapping mechanism of predatory fungi.</title>
        <authorList>
            <person name="Liu X."/>
            <person name="Zhang W."/>
            <person name="Liu K."/>
        </authorList>
    </citation>
    <scope>NUCLEOTIDE SEQUENCE [LARGE SCALE GENOMIC DNA]</scope>
    <source>
        <strain evidence="7 8">248</strain>
    </source>
</reference>
<feature type="transmembrane region" description="Helical" evidence="5">
    <location>
        <begin position="41"/>
        <end position="63"/>
    </location>
</feature>
<dbReference type="HOGENOM" id="CLU_098356_0_0_1"/>
<keyword evidence="3 5" id="KW-1133">Transmembrane helix</keyword>
<evidence type="ECO:0000313" key="8">
    <source>
        <dbReference type="Proteomes" id="UP000024837"/>
    </source>
</evidence>
<keyword evidence="2 5" id="KW-0812">Transmembrane</keyword>
<gene>
    <name evidence="7" type="ORF">DRE_00146</name>
</gene>
<dbReference type="PANTHER" id="PTHR28165">
    <property type="entry name" value="NON-CLASSICAL EXPORT PROTEIN 2-RELATED"/>
    <property type="match status" value="1"/>
</dbReference>
<keyword evidence="8" id="KW-1185">Reference proteome</keyword>
<evidence type="ECO:0000256" key="4">
    <source>
        <dbReference type="ARBA" id="ARBA00023136"/>
    </source>
</evidence>
<proteinExistence type="predicted"/>
<evidence type="ECO:0000256" key="3">
    <source>
        <dbReference type="ARBA" id="ARBA00022989"/>
    </source>
</evidence>
<evidence type="ECO:0000313" key="7">
    <source>
        <dbReference type="EMBL" id="EWC48841.1"/>
    </source>
</evidence>
<dbReference type="PANTHER" id="PTHR28165:SF1">
    <property type="entry name" value="NON-CLASSICAL EXPORT PROTEIN 2-RELATED"/>
    <property type="match status" value="1"/>
</dbReference>
<name>W7HXB0_9PEZI</name>
<dbReference type="Proteomes" id="UP000024837">
    <property type="component" value="Unassembled WGS sequence"/>
</dbReference>
<organism evidence="7 8">
    <name type="scientific">Drechslerella stenobrocha 248</name>
    <dbReference type="NCBI Taxonomy" id="1043628"/>
    <lineage>
        <taxon>Eukaryota</taxon>
        <taxon>Fungi</taxon>
        <taxon>Dikarya</taxon>
        <taxon>Ascomycota</taxon>
        <taxon>Pezizomycotina</taxon>
        <taxon>Orbiliomycetes</taxon>
        <taxon>Orbiliales</taxon>
        <taxon>Orbiliaceae</taxon>
        <taxon>Drechslerella</taxon>
    </lineage>
</organism>
<evidence type="ECO:0000256" key="2">
    <source>
        <dbReference type="ARBA" id="ARBA00022692"/>
    </source>
</evidence>
<feature type="transmembrane region" description="Helical" evidence="5">
    <location>
        <begin position="69"/>
        <end position="95"/>
    </location>
</feature>
<dbReference type="GO" id="GO:0070941">
    <property type="term" value="P:eisosome assembly"/>
    <property type="evidence" value="ECO:0007669"/>
    <property type="project" value="TreeGrafter"/>
</dbReference>
<evidence type="ECO:0000259" key="6">
    <source>
        <dbReference type="Pfam" id="PF01284"/>
    </source>
</evidence>
<keyword evidence="4 5" id="KW-0472">Membrane</keyword>
<dbReference type="GO" id="GO:0072659">
    <property type="term" value="P:protein localization to plasma membrane"/>
    <property type="evidence" value="ECO:0007669"/>
    <property type="project" value="TreeGrafter"/>
</dbReference>